<accession>A0ABR0T048</accession>
<keyword evidence="2" id="KW-1185">Reference proteome</keyword>
<proteinExistence type="predicted"/>
<dbReference type="Proteomes" id="UP001338125">
    <property type="component" value="Unassembled WGS sequence"/>
</dbReference>
<reference evidence="1 2" key="1">
    <citation type="submission" date="2024-01" db="EMBL/GenBank/DDBJ databases">
        <title>Complete genome of Cladobotryum mycophilum ATHUM6906.</title>
        <authorList>
            <person name="Christinaki A.C."/>
            <person name="Myridakis A.I."/>
            <person name="Kouvelis V.N."/>
        </authorList>
    </citation>
    <scope>NUCLEOTIDE SEQUENCE [LARGE SCALE GENOMIC DNA]</scope>
    <source>
        <strain evidence="1 2">ATHUM6906</strain>
    </source>
</reference>
<sequence length="66" mass="7353">MDPTFVRHMQIEAASAELSTIRGPRFGRIMAVKERFVVKYGVQVTEKEGHALLIVEEAQLPSSAPK</sequence>
<protein>
    <submittedName>
        <fullName evidence="1">Uncharacterized protein</fullName>
    </submittedName>
</protein>
<comment type="caution">
    <text evidence="1">The sequence shown here is derived from an EMBL/GenBank/DDBJ whole genome shotgun (WGS) entry which is preliminary data.</text>
</comment>
<organism evidence="1 2">
    <name type="scientific">Cladobotryum mycophilum</name>
    <dbReference type="NCBI Taxonomy" id="491253"/>
    <lineage>
        <taxon>Eukaryota</taxon>
        <taxon>Fungi</taxon>
        <taxon>Dikarya</taxon>
        <taxon>Ascomycota</taxon>
        <taxon>Pezizomycotina</taxon>
        <taxon>Sordariomycetes</taxon>
        <taxon>Hypocreomycetidae</taxon>
        <taxon>Hypocreales</taxon>
        <taxon>Hypocreaceae</taxon>
        <taxon>Cladobotryum</taxon>
    </lineage>
</organism>
<evidence type="ECO:0000313" key="1">
    <source>
        <dbReference type="EMBL" id="KAK5997743.1"/>
    </source>
</evidence>
<gene>
    <name evidence="1" type="ORF">PT974_00100</name>
</gene>
<evidence type="ECO:0000313" key="2">
    <source>
        <dbReference type="Proteomes" id="UP001338125"/>
    </source>
</evidence>
<dbReference type="EMBL" id="JAVFKD010000001">
    <property type="protein sequence ID" value="KAK5997743.1"/>
    <property type="molecule type" value="Genomic_DNA"/>
</dbReference>
<name>A0ABR0T048_9HYPO</name>